<evidence type="ECO:0000313" key="7">
    <source>
        <dbReference type="EMBL" id="NKC29227.1"/>
    </source>
</evidence>
<evidence type="ECO:0000313" key="8">
    <source>
        <dbReference type="Proteomes" id="UP000787635"/>
    </source>
</evidence>
<reference evidence="7 8" key="1">
    <citation type="submission" date="2020-03" db="EMBL/GenBank/DDBJ databases">
        <title>Roseomonas selenitidurans sp. nov. isolated from urban soil.</title>
        <authorList>
            <person name="Liu H."/>
        </authorList>
    </citation>
    <scope>NUCLEOTIDE SEQUENCE [LARGE SCALE GENOMIC DNA]</scope>
    <source>
        <strain evidence="7 8">BU-1</strain>
    </source>
</reference>
<keyword evidence="5" id="KW-0472">Membrane</keyword>
<evidence type="ECO:0008006" key="9">
    <source>
        <dbReference type="Google" id="ProtNLM"/>
    </source>
</evidence>
<keyword evidence="2" id="KW-1003">Cell membrane</keyword>
<evidence type="ECO:0000256" key="2">
    <source>
        <dbReference type="ARBA" id="ARBA00022475"/>
    </source>
</evidence>
<evidence type="ECO:0000256" key="6">
    <source>
        <dbReference type="ARBA" id="ARBA00023315"/>
    </source>
</evidence>
<dbReference type="Proteomes" id="UP000787635">
    <property type="component" value="Unassembled WGS sequence"/>
</dbReference>
<dbReference type="PANTHER" id="PTHR30606">
    <property type="entry name" value="LIPID A BIOSYNTHESIS LAUROYL ACYLTRANSFERASE"/>
    <property type="match status" value="1"/>
</dbReference>
<gene>
    <name evidence="7" type="ORF">HEQ75_00015</name>
</gene>
<organism evidence="7 8">
    <name type="scientific">Falsiroseomonas selenitidurans</name>
    <dbReference type="NCBI Taxonomy" id="2716335"/>
    <lineage>
        <taxon>Bacteria</taxon>
        <taxon>Pseudomonadati</taxon>
        <taxon>Pseudomonadota</taxon>
        <taxon>Alphaproteobacteria</taxon>
        <taxon>Acetobacterales</taxon>
        <taxon>Roseomonadaceae</taxon>
        <taxon>Falsiroseomonas</taxon>
    </lineage>
</organism>
<accession>A0ABX1E118</accession>
<name>A0ABX1E118_9PROT</name>
<dbReference type="CDD" id="cd07984">
    <property type="entry name" value="LPLAT_LABLAT-like"/>
    <property type="match status" value="1"/>
</dbReference>
<keyword evidence="8" id="KW-1185">Reference proteome</keyword>
<protein>
    <recommendedName>
        <fullName evidence="9">Lipid A biosynthesis acyltransferase</fullName>
    </recommendedName>
</protein>
<evidence type="ECO:0000256" key="3">
    <source>
        <dbReference type="ARBA" id="ARBA00022519"/>
    </source>
</evidence>
<dbReference type="RefSeq" id="WP_168026863.1">
    <property type="nucleotide sequence ID" value="NZ_JAAVNE010000001.1"/>
</dbReference>
<keyword evidence="4" id="KW-0808">Transferase</keyword>
<evidence type="ECO:0000256" key="1">
    <source>
        <dbReference type="ARBA" id="ARBA00004533"/>
    </source>
</evidence>
<evidence type="ECO:0000256" key="4">
    <source>
        <dbReference type="ARBA" id="ARBA00022679"/>
    </source>
</evidence>
<sequence>MTDHLYHAPPWRWQDRQALLRYWLRDPLQGFADWLPHRLLGALPTDTASAIGARMGLRAGAKRQVGSDRARALFRQLRPAANDAEIEAMLRAHWQHVGRSFVEFAALYRFRAEGRIEITGAEHLTGPREAGRPIIIAGLHVGYWEVVHAAMPMLGIPFHAIYQRLPNRFRMRIADRARNRSRQAAGAQAAVAVAPTLGAVFEAHRILESREAALLYYVDEFWEGRVHAPALGRPLRLDGNIMRAVRLAAATGAALVPAYAERLGQAARFRLHILPEVPIGPPGRGRQAVLADIAALDAVVEQVVRAHPEQWFMAHVFQSDR</sequence>
<evidence type="ECO:0000256" key="5">
    <source>
        <dbReference type="ARBA" id="ARBA00023136"/>
    </source>
</evidence>
<dbReference type="EMBL" id="JAAVNE010000001">
    <property type="protein sequence ID" value="NKC29227.1"/>
    <property type="molecule type" value="Genomic_DNA"/>
</dbReference>
<proteinExistence type="predicted"/>
<dbReference type="InterPro" id="IPR004960">
    <property type="entry name" value="LipA_acyltrans"/>
</dbReference>
<keyword evidence="6" id="KW-0012">Acyltransferase</keyword>
<keyword evidence="3" id="KW-0997">Cell inner membrane</keyword>
<comment type="subcellular location">
    <subcellularLocation>
        <location evidence="1">Cell inner membrane</location>
    </subcellularLocation>
</comment>
<comment type="caution">
    <text evidence="7">The sequence shown here is derived from an EMBL/GenBank/DDBJ whole genome shotgun (WGS) entry which is preliminary data.</text>
</comment>
<dbReference type="PANTHER" id="PTHR30606:SF10">
    <property type="entry name" value="PHOSPHATIDYLINOSITOL MANNOSIDE ACYLTRANSFERASE"/>
    <property type="match status" value="1"/>
</dbReference>
<dbReference type="Pfam" id="PF03279">
    <property type="entry name" value="Lip_A_acyltrans"/>
    <property type="match status" value="1"/>
</dbReference>